<evidence type="ECO:0000256" key="11">
    <source>
        <dbReference type="PIRSR" id="PIRSR006268-2"/>
    </source>
</evidence>
<dbReference type="AlphaFoldDB" id="A0A1X0YAT6"/>
<reference evidence="13 14" key="1">
    <citation type="submission" date="2017-03" db="EMBL/GenBank/DDBJ databases">
        <title>Genome sequence of Geothermobacter sp. EPR-M, Deep-Sea Iron Reducer.</title>
        <authorList>
            <person name="Tully B."/>
            <person name="Savalia P."/>
            <person name="Abuyen K."/>
            <person name="Baughan C."/>
            <person name="Romero E."/>
            <person name="Ronkowski C."/>
            <person name="Torres B."/>
            <person name="Tremblay J."/>
            <person name="Trujillo A."/>
            <person name="Tyler M."/>
            <person name="Perez-Rodriguez I."/>
            <person name="Amend J."/>
        </authorList>
    </citation>
    <scope>NUCLEOTIDE SEQUENCE [LARGE SCALE GENOMIC DNA]</scope>
    <source>
        <strain evidence="13 14">EPR-M</strain>
    </source>
</reference>
<dbReference type="InterPro" id="IPR003374">
    <property type="entry name" value="ApbE-like_sf"/>
</dbReference>
<keyword evidence="7 10" id="KW-0460">Magnesium</keyword>
<keyword evidence="12" id="KW-0732">Signal</keyword>
<feature type="chain" id="PRO_5039914623" description="FAD:protein FMN transferase" evidence="12">
    <location>
        <begin position="27"/>
        <end position="332"/>
    </location>
</feature>
<evidence type="ECO:0000256" key="6">
    <source>
        <dbReference type="ARBA" id="ARBA00022827"/>
    </source>
</evidence>
<evidence type="ECO:0000256" key="1">
    <source>
        <dbReference type="ARBA" id="ARBA00011955"/>
    </source>
</evidence>
<evidence type="ECO:0000256" key="8">
    <source>
        <dbReference type="ARBA" id="ARBA00031306"/>
    </source>
</evidence>
<comment type="caution">
    <text evidence="13">The sequence shown here is derived from an EMBL/GenBank/DDBJ whole genome shotgun (WGS) entry which is preliminary data.</text>
</comment>
<dbReference type="Pfam" id="PF02424">
    <property type="entry name" value="ApbE"/>
    <property type="match status" value="1"/>
</dbReference>
<dbReference type="GO" id="GO:0046872">
    <property type="term" value="F:metal ion binding"/>
    <property type="evidence" value="ECO:0007669"/>
    <property type="project" value="UniProtKB-UniRule"/>
</dbReference>
<dbReference type="GO" id="GO:0016740">
    <property type="term" value="F:transferase activity"/>
    <property type="evidence" value="ECO:0007669"/>
    <property type="project" value="UniProtKB-UniRule"/>
</dbReference>
<feature type="binding site" evidence="11">
    <location>
        <position position="285"/>
    </location>
    <ligand>
        <name>Mg(2+)</name>
        <dbReference type="ChEBI" id="CHEBI:18420"/>
    </ligand>
</feature>
<evidence type="ECO:0000256" key="4">
    <source>
        <dbReference type="ARBA" id="ARBA00022679"/>
    </source>
</evidence>
<dbReference type="InterPro" id="IPR024932">
    <property type="entry name" value="ApbE"/>
</dbReference>
<organism evidence="13 14">
    <name type="scientific">Geothermobacter hydrogeniphilus</name>
    <dbReference type="NCBI Taxonomy" id="1969733"/>
    <lineage>
        <taxon>Bacteria</taxon>
        <taxon>Pseudomonadati</taxon>
        <taxon>Thermodesulfobacteriota</taxon>
        <taxon>Desulfuromonadia</taxon>
        <taxon>Desulfuromonadales</taxon>
        <taxon>Geothermobacteraceae</taxon>
        <taxon>Geothermobacter</taxon>
    </lineage>
</organism>
<keyword evidence="6 10" id="KW-0274">FAD</keyword>
<evidence type="ECO:0000256" key="12">
    <source>
        <dbReference type="SAM" id="SignalP"/>
    </source>
</evidence>
<dbReference type="STRING" id="1969733.B5V00_05510"/>
<evidence type="ECO:0000256" key="5">
    <source>
        <dbReference type="ARBA" id="ARBA00022723"/>
    </source>
</evidence>
<protein>
    <recommendedName>
        <fullName evidence="2 10">FAD:protein FMN transferase</fullName>
        <ecNumber evidence="1 10">2.7.1.180</ecNumber>
    </recommendedName>
    <alternativeName>
        <fullName evidence="8 10">Flavin transferase</fullName>
    </alternativeName>
</protein>
<proteinExistence type="inferred from homology"/>
<keyword evidence="3 10" id="KW-0285">Flavoprotein</keyword>
<feature type="signal peptide" evidence="12">
    <location>
        <begin position="1"/>
        <end position="26"/>
    </location>
</feature>
<comment type="catalytic activity">
    <reaction evidence="9 10">
        <text>L-threonyl-[protein] + FAD = FMN-L-threonyl-[protein] + AMP + H(+)</text>
        <dbReference type="Rhea" id="RHEA:36847"/>
        <dbReference type="Rhea" id="RHEA-COMP:11060"/>
        <dbReference type="Rhea" id="RHEA-COMP:11061"/>
        <dbReference type="ChEBI" id="CHEBI:15378"/>
        <dbReference type="ChEBI" id="CHEBI:30013"/>
        <dbReference type="ChEBI" id="CHEBI:57692"/>
        <dbReference type="ChEBI" id="CHEBI:74257"/>
        <dbReference type="ChEBI" id="CHEBI:456215"/>
        <dbReference type="EC" id="2.7.1.180"/>
    </reaction>
</comment>
<keyword evidence="14" id="KW-1185">Reference proteome</keyword>
<sequence length="332" mass="35678">MRVPTLLRPVCVLLSLLLFLLPAACRQSDPPPLQRTELLMGTVVEITLLQSGPKAEAALNDAFAEMRRIEQLMSPQLPTSDLARLAAASRGAEVSAETLALLRRSIELNHLSGGAFDPTLGRVKRLWDIEGDKPHVATAAELRRALRQCGVDKLRIEGNRVIKLVPKLEIDFGGIAKGYAVDRAGALLRRAGIRHASINAGGDLLLIGDRQGRPWRIGVQDPRKPGAVLAVIAAADEAVVTSGDYERFFEVDGVRYHHLFDPATGRPSRRSRSVTVVASDAATADALATAAFVLGPEAGSRLLRQQGAEGILIGADGTPLVTPGLKDRVTWR</sequence>
<comment type="similarity">
    <text evidence="10">Belongs to the ApbE family.</text>
</comment>
<keyword evidence="5 10" id="KW-0479">Metal-binding</keyword>
<dbReference type="Proteomes" id="UP000193136">
    <property type="component" value="Unassembled WGS sequence"/>
</dbReference>
<evidence type="ECO:0000256" key="2">
    <source>
        <dbReference type="ARBA" id="ARBA00016337"/>
    </source>
</evidence>
<dbReference type="EC" id="2.7.1.180" evidence="1 10"/>
<evidence type="ECO:0000256" key="7">
    <source>
        <dbReference type="ARBA" id="ARBA00022842"/>
    </source>
</evidence>
<accession>A0A1X0YAT6</accession>
<feature type="binding site" evidence="11">
    <location>
        <position position="289"/>
    </location>
    <ligand>
        <name>Mg(2+)</name>
        <dbReference type="ChEBI" id="CHEBI:18420"/>
    </ligand>
</feature>
<evidence type="ECO:0000256" key="10">
    <source>
        <dbReference type="PIRNR" id="PIRNR006268"/>
    </source>
</evidence>
<comment type="cofactor">
    <cofactor evidence="11">
        <name>Mg(2+)</name>
        <dbReference type="ChEBI" id="CHEBI:18420"/>
    </cofactor>
    <cofactor evidence="11">
        <name>Mn(2+)</name>
        <dbReference type="ChEBI" id="CHEBI:29035"/>
    </cofactor>
    <text evidence="11">Magnesium. Can also use manganese.</text>
</comment>
<name>A0A1X0YAT6_9BACT</name>
<evidence type="ECO:0000256" key="3">
    <source>
        <dbReference type="ARBA" id="ARBA00022630"/>
    </source>
</evidence>
<evidence type="ECO:0000313" key="14">
    <source>
        <dbReference type="Proteomes" id="UP000193136"/>
    </source>
</evidence>
<evidence type="ECO:0000313" key="13">
    <source>
        <dbReference type="EMBL" id="ORJ62203.1"/>
    </source>
</evidence>
<dbReference type="SUPFAM" id="SSF143631">
    <property type="entry name" value="ApbE-like"/>
    <property type="match status" value="1"/>
</dbReference>
<keyword evidence="4 10" id="KW-0808">Transferase</keyword>
<dbReference type="PIRSF" id="PIRSF006268">
    <property type="entry name" value="ApbE"/>
    <property type="match status" value="1"/>
</dbReference>
<dbReference type="EMBL" id="NAAD01000004">
    <property type="protein sequence ID" value="ORJ62203.1"/>
    <property type="molecule type" value="Genomic_DNA"/>
</dbReference>
<dbReference type="PANTHER" id="PTHR30040">
    <property type="entry name" value="THIAMINE BIOSYNTHESIS LIPOPROTEIN APBE"/>
    <property type="match status" value="1"/>
</dbReference>
<dbReference type="PANTHER" id="PTHR30040:SF2">
    <property type="entry name" value="FAD:PROTEIN FMN TRANSFERASE"/>
    <property type="match status" value="1"/>
</dbReference>
<feature type="binding site" evidence="11">
    <location>
        <position position="174"/>
    </location>
    <ligand>
        <name>Mg(2+)</name>
        <dbReference type="ChEBI" id="CHEBI:18420"/>
    </ligand>
</feature>
<evidence type="ECO:0000256" key="9">
    <source>
        <dbReference type="ARBA" id="ARBA00048540"/>
    </source>
</evidence>
<gene>
    <name evidence="13" type="ORF">B5V00_05510</name>
</gene>
<dbReference type="Gene3D" id="3.10.520.10">
    <property type="entry name" value="ApbE-like domains"/>
    <property type="match status" value="1"/>
</dbReference>